<evidence type="ECO:0000256" key="3">
    <source>
        <dbReference type="RuleBase" id="RU363015"/>
    </source>
</evidence>
<keyword evidence="3" id="KW-0203">Cytokinin biosynthesis</keyword>
<dbReference type="RefSeq" id="WP_171162571.1">
    <property type="nucleotide sequence ID" value="NZ_CP053073.1"/>
</dbReference>
<dbReference type="Proteomes" id="UP000503096">
    <property type="component" value="Chromosome"/>
</dbReference>
<keyword evidence="4" id="KW-0326">Glycosidase</keyword>
<dbReference type="Pfam" id="PF03641">
    <property type="entry name" value="Lysine_decarbox"/>
    <property type="match status" value="1"/>
</dbReference>
<dbReference type="PANTHER" id="PTHR31223">
    <property type="entry name" value="LOG FAMILY PROTEIN YJL055W"/>
    <property type="match status" value="1"/>
</dbReference>
<comment type="catalytic activity">
    <reaction evidence="1">
        <text>AMP + H2O = D-ribose 5-phosphate + adenine</text>
        <dbReference type="Rhea" id="RHEA:20129"/>
        <dbReference type="ChEBI" id="CHEBI:15377"/>
        <dbReference type="ChEBI" id="CHEBI:16708"/>
        <dbReference type="ChEBI" id="CHEBI:78346"/>
        <dbReference type="ChEBI" id="CHEBI:456215"/>
        <dbReference type="EC" id="3.2.2.4"/>
    </reaction>
</comment>
<evidence type="ECO:0000256" key="2">
    <source>
        <dbReference type="ARBA" id="ARBA00006763"/>
    </source>
</evidence>
<dbReference type="AlphaFoldDB" id="A0A6M4H9G8"/>
<dbReference type="GO" id="GO:0009691">
    <property type="term" value="P:cytokinin biosynthetic process"/>
    <property type="evidence" value="ECO:0007669"/>
    <property type="project" value="UniProtKB-UniRule"/>
</dbReference>
<dbReference type="Gene3D" id="3.40.50.450">
    <property type="match status" value="1"/>
</dbReference>
<dbReference type="NCBIfam" id="TIGR00730">
    <property type="entry name" value="Rossman fold protein, TIGR00730 family"/>
    <property type="match status" value="1"/>
</dbReference>
<keyword evidence="5" id="KW-1185">Reference proteome</keyword>
<dbReference type="SUPFAM" id="SSF102405">
    <property type="entry name" value="MCP/YpsA-like"/>
    <property type="match status" value="1"/>
</dbReference>
<sequence length="193" mass="20873">MKRLCVFSGSSFGANAAYEEGAKALGRELAKRGIGVVYGGGSVGLMGVMADAALLADGEVIGVIPEVLMGKEVDHKGLAKMHVVKSMHERKALMAELSDGFIALPGGWGTFEELFEVLTWSQLGLHRKPCGILNAGGYYDKLLEFLDHAVSEAFVRRENAQMYVVGVSPGDLIDRMAEWDPPTVTKWITRSQT</sequence>
<evidence type="ECO:0000256" key="1">
    <source>
        <dbReference type="ARBA" id="ARBA00000274"/>
    </source>
</evidence>
<accession>A0A6M4H9G8</accession>
<keyword evidence="3 4" id="KW-0378">Hydrolase</keyword>
<name>A0A6M4H9G8_9PROT</name>
<reference evidence="4 5" key="1">
    <citation type="submission" date="2020-04" db="EMBL/GenBank/DDBJ databases">
        <title>Usitatibacter rugosus gen. nov., sp. nov. and Usitatibacter palustris sp. nov., novel members of Usitatibacteraceae fam. nov. within the order Nitrosomonadales isolated from soil.</title>
        <authorList>
            <person name="Huber K.J."/>
            <person name="Neumann-Schaal M."/>
            <person name="Geppert A."/>
            <person name="Luckner M."/>
            <person name="Wanner G."/>
            <person name="Overmann J."/>
        </authorList>
    </citation>
    <scope>NUCLEOTIDE SEQUENCE [LARGE SCALE GENOMIC DNA]</scope>
    <source>
        <strain evidence="4 5">Swamp67</strain>
    </source>
</reference>
<protein>
    <recommendedName>
        <fullName evidence="3">Cytokinin riboside 5'-monophosphate phosphoribohydrolase</fullName>
        <ecNumber evidence="3">3.2.2.n1</ecNumber>
    </recommendedName>
</protein>
<dbReference type="InParanoid" id="A0A6M4H9G8"/>
<dbReference type="InterPro" id="IPR031100">
    <property type="entry name" value="LOG_fam"/>
</dbReference>
<dbReference type="EMBL" id="CP053073">
    <property type="protein sequence ID" value="QJR15363.1"/>
    <property type="molecule type" value="Genomic_DNA"/>
</dbReference>
<gene>
    <name evidence="4" type="ORF">DSM104440_02182</name>
</gene>
<comment type="similarity">
    <text evidence="2 3">Belongs to the LOG family.</text>
</comment>
<dbReference type="EC" id="3.2.2.n1" evidence="3"/>
<dbReference type="GO" id="GO:0008714">
    <property type="term" value="F:AMP nucleosidase activity"/>
    <property type="evidence" value="ECO:0007669"/>
    <property type="project" value="UniProtKB-EC"/>
</dbReference>
<dbReference type="InterPro" id="IPR005269">
    <property type="entry name" value="LOG"/>
</dbReference>
<organism evidence="4 5">
    <name type="scientific">Usitatibacter palustris</name>
    <dbReference type="NCBI Taxonomy" id="2732487"/>
    <lineage>
        <taxon>Bacteria</taxon>
        <taxon>Pseudomonadati</taxon>
        <taxon>Pseudomonadota</taxon>
        <taxon>Betaproteobacteria</taxon>
        <taxon>Nitrosomonadales</taxon>
        <taxon>Usitatibacteraceae</taxon>
        <taxon>Usitatibacter</taxon>
    </lineage>
</organism>
<proteinExistence type="inferred from homology"/>
<evidence type="ECO:0000313" key="4">
    <source>
        <dbReference type="EMBL" id="QJR15363.1"/>
    </source>
</evidence>
<dbReference type="KEGG" id="upl:DSM104440_02182"/>
<dbReference type="GO" id="GO:0005829">
    <property type="term" value="C:cytosol"/>
    <property type="evidence" value="ECO:0007669"/>
    <property type="project" value="TreeGrafter"/>
</dbReference>
<dbReference type="PANTHER" id="PTHR31223:SF70">
    <property type="entry name" value="LOG FAMILY PROTEIN YJL055W"/>
    <property type="match status" value="1"/>
</dbReference>
<evidence type="ECO:0000313" key="5">
    <source>
        <dbReference type="Proteomes" id="UP000503096"/>
    </source>
</evidence>